<keyword evidence="2" id="KW-1185">Reference proteome</keyword>
<organism evidence="1 2">
    <name type="scientific">Carex littledalei</name>
    <dbReference type="NCBI Taxonomy" id="544730"/>
    <lineage>
        <taxon>Eukaryota</taxon>
        <taxon>Viridiplantae</taxon>
        <taxon>Streptophyta</taxon>
        <taxon>Embryophyta</taxon>
        <taxon>Tracheophyta</taxon>
        <taxon>Spermatophyta</taxon>
        <taxon>Magnoliopsida</taxon>
        <taxon>Liliopsida</taxon>
        <taxon>Poales</taxon>
        <taxon>Cyperaceae</taxon>
        <taxon>Cyperoideae</taxon>
        <taxon>Cariceae</taxon>
        <taxon>Carex</taxon>
        <taxon>Carex subgen. Euthyceras</taxon>
    </lineage>
</organism>
<evidence type="ECO:0000313" key="1">
    <source>
        <dbReference type="EMBL" id="KAF3325359.1"/>
    </source>
</evidence>
<gene>
    <name evidence="1" type="ORF">FCM35_KLT10430</name>
</gene>
<protein>
    <submittedName>
        <fullName evidence="1">Uncharacterized protein</fullName>
    </submittedName>
</protein>
<sequence>MSYLFSQANQYNPEGRAQIILIWMVLMEIIRVVNDNHSTWQLRKSLEQLVRLFWVGFLVYSYAPLHGLRRVMIQDDLPTIPMSSCNYIVMGEEKHEIAICNNGYHLGKKKYSTSDGMLMIGRVFHLNLEDEAFTSAFPNWRDNCVSLALANV</sequence>
<evidence type="ECO:0000313" key="2">
    <source>
        <dbReference type="Proteomes" id="UP000623129"/>
    </source>
</evidence>
<dbReference type="Proteomes" id="UP000623129">
    <property type="component" value="Unassembled WGS sequence"/>
</dbReference>
<reference evidence="1" key="1">
    <citation type="submission" date="2020-01" db="EMBL/GenBank/DDBJ databases">
        <title>Genome sequence of Kobresia littledalei, the first chromosome-level genome in the family Cyperaceae.</title>
        <authorList>
            <person name="Qu G."/>
        </authorList>
    </citation>
    <scope>NUCLEOTIDE SEQUENCE</scope>
    <source>
        <strain evidence="1">C.B.Clarke</strain>
        <tissue evidence="1">Leaf</tissue>
    </source>
</reference>
<comment type="caution">
    <text evidence="1">The sequence shown here is derived from an EMBL/GenBank/DDBJ whole genome shotgun (WGS) entry which is preliminary data.</text>
</comment>
<proteinExistence type="predicted"/>
<dbReference type="AlphaFoldDB" id="A0A833QM90"/>
<dbReference type="OrthoDB" id="666405at2759"/>
<dbReference type="EMBL" id="SWLB01000020">
    <property type="protein sequence ID" value="KAF3325359.1"/>
    <property type="molecule type" value="Genomic_DNA"/>
</dbReference>
<name>A0A833QM90_9POAL</name>
<accession>A0A833QM90</accession>